<proteinExistence type="predicted"/>
<keyword evidence="4" id="KW-1185">Reference proteome</keyword>
<dbReference type="VEuPathDB" id="VectorBase:ISCW005560"/>
<evidence type="ECO:0000313" key="2">
    <source>
        <dbReference type="EMBL" id="EEC07670.1"/>
    </source>
</evidence>
<keyword evidence="1" id="KW-0812">Transmembrane</keyword>
<dbReference type="PaxDb" id="6945-B7PM48"/>
<accession>B7PM48</accession>
<dbReference type="AlphaFoldDB" id="B7PM48"/>
<dbReference type="InParanoid" id="B7PM48"/>
<sequence>MVSVVVLSKFCRVNPDNVSISIAAALGDVVTVGLLACVSAAIFHLLDLLNKL</sequence>
<gene>
    <name evidence="2" type="ORF">IscW_ISCW005560</name>
</gene>
<keyword evidence="1" id="KW-0472">Membrane</keyword>
<reference evidence="3" key="2">
    <citation type="submission" date="2020-05" db="UniProtKB">
        <authorList>
            <consortium name="EnsemblMetazoa"/>
        </authorList>
    </citation>
    <scope>IDENTIFICATION</scope>
    <source>
        <strain evidence="3">wikel</strain>
    </source>
</reference>
<evidence type="ECO:0008006" key="5">
    <source>
        <dbReference type="Google" id="ProtNLM"/>
    </source>
</evidence>
<dbReference type="EnsemblMetazoa" id="ISCW005560-RA">
    <property type="protein sequence ID" value="ISCW005560-PA"/>
    <property type="gene ID" value="ISCW005560"/>
</dbReference>
<evidence type="ECO:0000313" key="3">
    <source>
        <dbReference type="EnsemblMetazoa" id="ISCW005560-PA"/>
    </source>
</evidence>
<reference evidence="2 4" key="1">
    <citation type="submission" date="2008-03" db="EMBL/GenBank/DDBJ databases">
        <title>Annotation of Ixodes scapularis.</title>
        <authorList>
            <consortium name="Ixodes scapularis Genome Project Consortium"/>
            <person name="Caler E."/>
            <person name="Hannick L.I."/>
            <person name="Bidwell S."/>
            <person name="Joardar V."/>
            <person name="Thiagarajan M."/>
            <person name="Amedeo P."/>
            <person name="Galinsky K.J."/>
            <person name="Schobel S."/>
            <person name="Inman J."/>
            <person name="Hostetler J."/>
            <person name="Miller J."/>
            <person name="Hammond M."/>
            <person name="Megy K."/>
            <person name="Lawson D."/>
            <person name="Kodira C."/>
            <person name="Sutton G."/>
            <person name="Meyer J."/>
            <person name="Hill C.A."/>
            <person name="Birren B."/>
            <person name="Nene V."/>
            <person name="Collins F."/>
            <person name="Alarcon-Chaidez F."/>
            <person name="Wikel S."/>
            <person name="Strausberg R."/>
        </authorList>
    </citation>
    <scope>NUCLEOTIDE SEQUENCE [LARGE SCALE GENOMIC DNA]</scope>
    <source>
        <strain evidence="4">Wikel</strain>
        <strain evidence="2">Wikel colony</strain>
    </source>
</reference>
<dbReference type="InterPro" id="IPR036739">
    <property type="entry name" value="SLC41_membr_dom_sf"/>
</dbReference>
<protein>
    <recommendedName>
        <fullName evidence="5">SLC41A/MgtE integral membrane domain-containing protein</fullName>
    </recommendedName>
</protein>
<organism>
    <name type="scientific">Ixodes scapularis</name>
    <name type="common">Black-legged tick</name>
    <name type="synonym">Deer tick</name>
    <dbReference type="NCBI Taxonomy" id="6945"/>
    <lineage>
        <taxon>Eukaryota</taxon>
        <taxon>Metazoa</taxon>
        <taxon>Ecdysozoa</taxon>
        <taxon>Arthropoda</taxon>
        <taxon>Chelicerata</taxon>
        <taxon>Arachnida</taxon>
        <taxon>Acari</taxon>
        <taxon>Parasitiformes</taxon>
        <taxon>Ixodida</taxon>
        <taxon>Ixodoidea</taxon>
        <taxon>Ixodidae</taxon>
        <taxon>Ixodinae</taxon>
        <taxon>Ixodes</taxon>
    </lineage>
</organism>
<dbReference type="GO" id="GO:0008324">
    <property type="term" value="F:monoatomic cation transmembrane transporter activity"/>
    <property type="evidence" value="ECO:0007669"/>
    <property type="project" value="InterPro"/>
</dbReference>
<dbReference type="EMBL" id="DS745833">
    <property type="protein sequence ID" value="EEC07670.1"/>
    <property type="molecule type" value="Genomic_DNA"/>
</dbReference>
<dbReference type="EMBL" id="ABJB010548429">
    <property type="status" value="NOT_ANNOTATED_CDS"/>
    <property type="molecule type" value="Genomic_DNA"/>
</dbReference>
<dbReference type="EMBL" id="ABJB010841723">
    <property type="status" value="NOT_ANNOTATED_CDS"/>
    <property type="molecule type" value="Genomic_DNA"/>
</dbReference>
<dbReference type="VEuPathDB" id="VectorBase:ISCI005560"/>
<evidence type="ECO:0000313" key="4">
    <source>
        <dbReference type="Proteomes" id="UP000001555"/>
    </source>
</evidence>
<evidence type="ECO:0000256" key="1">
    <source>
        <dbReference type="SAM" id="Phobius"/>
    </source>
</evidence>
<dbReference type="SUPFAM" id="SSF161093">
    <property type="entry name" value="MgtE membrane domain-like"/>
    <property type="match status" value="1"/>
</dbReference>
<feature type="transmembrane region" description="Helical" evidence="1">
    <location>
        <begin position="20"/>
        <end position="46"/>
    </location>
</feature>
<keyword evidence="1" id="KW-1133">Transmembrane helix</keyword>
<dbReference type="Proteomes" id="UP000001555">
    <property type="component" value="Unassembled WGS sequence"/>
</dbReference>
<dbReference type="HOGENOM" id="CLU_3089552_0_0_1"/>
<name>B7PM48_IXOSC</name>
<dbReference type="Gene3D" id="1.10.357.20">
    <property type="entry name" value="SLC41 divalent cation transporters, integral membrane domain"/>
    <property type="match status" value="1"/>
</dbReference>